<keyword evidence="1" id="KW-0472">Membrane</keyword>
<protein>
    <recommendedName>
        <fullName evidence="4">DUF2812 domain-containing protein</fullName>
    </recommendedName>
</protein>
<keyword evidence="1" id="KW-0812">Transmembrane</keyword>
<name>R7ZF76_LYSSH</name>
<feature type="transmembrane region" description="Helical" evidence="1">
    <location>
        <begin position="110"/>
        <end position="131"/>
    </location>
</feature>
<evidence type="ECO:0000256" key="1">
    <source>
        <dbReference type="SAM" id="Phobius"/>
    </source>
</evidence>
<evidence type="ECO:0008006" key="4">
    <source>
        <dbReference type="Google" id="ProtNLM"/>
    </source>
</evidence>
<dbReference type="OrthoDB" id="8757095at2"/>
<dbReference type="RefSeq" id="WP_010859139.1">
    <property type="nucleotide sequence ID" value="NZ_KB933398.1"/>
</dbReference>
<keyword evidence="1" id="KW-1133">Transmembrane helix</keyword>
<accession>R7ZF76</accession>
<dbReference type="eggNOG" id="ENOG5032UIA">
    <property type="taxonomic scope" value="Bacteria"/>
</dbReference>
<dbReference type="Pfam" id="PF11193">
    <property type="entry name" value="DUF2812"/>
    <property type="match status" value="1"/>
</dbReference>
<dbReference type="Proteomes" id="UP000013911">
    <property type="component" value="Unassembled WGS sequence"/>
</dbReference>
<proteinExistence type="predicted"/>
<dbReference type="PATRIC" id="fig|1285586.5.peg.2219"/>
<comment type="caution">
    <text evidence="2">The sequence shown here is derived from an EMBL/GenBank/DDBJ whole genome shotgun (WGS) entry which is preliminary data.</text>
</comment>
<reference evidence="2 3" key="1">
    <citation type="submission" date="2013-04" db="EMBL/GenBank/DDBJ databases">
        <title>Draft genome of the heavy metal tolerant bacterium Lysinibacillus sphaericus strain OT4b.31.</title>
        <authorList>
            <person name="Pena-Montenegro T.D."/>
            <person name="Dussan J."/>
        </authorList>
    </citation>
    <scope>NUCLEOTIDE SEQUENCE [LARGE SCALE GENOMIC DNA]</scope>
    <source>
        <strain evidence="2 3">OT4b.31</strain>
    </source>
</reference>
<dbReference type="AlphaFoldDB" id="R7ZF76"/>
<organism evidence="2 3">
    <name type="scientific">Lysinibacillus sphaericus OT4b.31</name>
    <dbReference type="NCBI Taxonomy" id="1285586"/>
    <lineage>
        <taxon>Bacteria</taxon>
        <taxon>Bacillati</taxon>
        <taxon>Bacillota</taxon>
        <taxon>Bacilli</taxon>
        <taxon>Bacillales</taxon>
        <taxon>Bacillaceae</taxon>
        <taxon>Lysinibacillus</taxon>
    </lineage>
</organism>
<evidence type="ECO:0000313" key="2">
    <source>
        <dbReference type="EMBL" id="EON72654.1"/>
    </source>
</evidence>
<dbReference type="HOGENOM" id="CLU_101727_0_1_9"/>
<gene>
    <name evidence="2" type="ORF">H131_10953</name>
</gene>
<dbReference type="InterPro" id="IPR021359">
    <property type="entry name" value="DUF2812"/>
</dbReference>
<dbReference type="EMBL" id="AQPX01000017">
    <property type="protein sequence ID" value="EON72654.1"/>
    <property type="molecule type" value="Genomic_DNA"/>
</dbReference>
<feature type="transmembrane region" description="Helical" evidence="1">
    <location>
        <begin position="137"/>
        <end position="157"/>
    </location>
</feature>
<evidence type="ECO:0000313" key="3">
    <source>
        <dbReference type="Proteomes" id="UP000013911"/>
    </source>
</evidence>
<sequence>MKKRKYRFFVDYEKEEAWVNDMAAQGWHLQKTFLGYFVFEQGEPGQYIYRNEWVHGRKQDYFDFLETLNIECVTKFAGWAYYRKKTSDGPFELFTDAPSKMNSLKSMNNFFIPLALLNILVGIFNIALGLTGSSQSFLNMSLGFFNIVASILLWIPILKIVKRKKRLAQTLHIFEG</sequence>